<dbReference type="Pfam" id="PF13812">
    <property type="entry name" value="PPR_3"/>
    <property type="match status" value="1"/>
</dbReference>
<evidence type="ECO:0000256" key="6">
    <source>
        <dbReference type="SAM" id="MobiDB-lite"/>
    </source>
</evidence>
<evidence type="ECO:0000256" key="1">
    <source>
        <dbReference type="ARBA" id="ARBA00006192"/>
    </source>
</evidence>
<dbReference type="STRING" id="486041.B0DKH4"/>
<dbReference type="InterPro" id="IPR002885">
    <property type="entry name" value="PPR_rpt"/>
</dbReference>
<keyword evidence="9" id="KW-1185">Reference proteome</keyword>
<dbReference type="KEGG" id="lbc:LACBIDRAFT_303849"/>
<feature type="repeat" description="PPR" evidence="5">
    <location>
        <begin position="578"/>
        <end position="608"/>
    </location>
</feature>
<proteinExistence type="inferred from homology"/>
<comment type="subunit">
    <text evidence="4">Binds to mitochondrial small subunit 15S rRNA.</text>
</comment>
<dbReference type="RefSeq" id="XP_001884455.1">
    <property type="nucleotide sequence ID" value="XM_001884420.1"/>
</dbReference>
<dbReference type="Gene3D" id="1.25.40.10">
    <property type="entry name" value="Tetratricopeptide repeat domain"/>
    <property type="match status" value="4"/>
</dbReference>
<feature type="repeat" description="PPR" evidence="5">
    <location>
        <begin position="1095"/>
        <end position="1130"/>
    </location>
</feature>
<feature type="region of interest" description="Disordered" evidence="6">
    <location>
        <begin position="34"/>
        <end position="62"/>
    </location>
</feature>
<organism evidence="9">
    <name type="scientific">Laccaria bicolor (strain S238N-H82 / ATCC MYA-4686)</name>
    <name type="common">Bicoloured deceiver</name>
    <name type="synonym">Laccaria laccata var. bicolor</name>
    <dbReference type="NCBI Taxonomy" id="486041"/>
    <lineage>
        <taxon>Eukaryota</taxon>
        <taxon>Fungi</taxon>
        <taxon>Dikarya</taxon>
        <taxon>Basidiomycota</taxon>
        <taxon>Agaricomycotina</taxon>
        <taxon>Agaricomycetes</taxon>
        <taxon>Agaricomycetidae</taxon>
        <taxon>Agaricales</taxon>
        <taxon>Agaricineae</taxon>
        <taxon>Hydnangiaceae</taxon>
        <taxon>Laccaria</taxon>
    </lineage>
</organism>
<gene>
    <name evidence="8" type="ORF">LACBIDRAFT_303849</name>
</gene>
<feature type="compositionally biased region" description="Gly residues" evidence="6">
    <location>
        <begin position="44"/>
        <end position="54"/>
    </location>
</feature>
<evidence type="ECO:0000256" key="4">
    <source>
        <dbReference type="ARBA" id="ARBA00044511"/>
    </source>
</evidence>
<accession>B0DKH4</accession>
<dbReference type="EMBL" id="DS547115">
    <property type="protein sequence ID" value="EDR05065.1"/>
    <property type="molecule type" value="Genomic_DNA"/>
</dbReference>
<reference evidence="8 9" key="1">
    <citation type="journal article" date="2008" name="Nature">
        <title>The genome of Laccaria bicolor provides insights into mycorrhizal symbiosis.</title>
        <authorList>
            <person name="Martin F."/>
            <person name="Aerts A."/>
            <person name="Ahren D."/>
            <person name="Brun A."/>
            <person name="Danchin E.G.J."/>
            <person name="Duchaussoy F."/>
            <person name="Gibon J."/>
            <person name="Kohler A."/>
            <person name="Lindquist E."/>
            <person name="Pereda V."/>
            <person name="Salamov A."/>
            <person name="Shapiro H.J."/>
            <person name="Wuyts J."/>
            <person name="Blaudez D."/>
            <person name="Buee M."/>
            <person name="Brokstein P."/>
            <person name="Canbaeck B."/>
            <person name="Cohen D."/>
            <person name="Courty P.E."/>
            <person name="Coutinho P.M."/>
            <person name="Delaruelle C."/>
            <person name="Detter J.C."/>
            <person name="Deveau A."/>
            <person name="DiFazio S."/>
            <person name="Duplessis S."/>
            <person name="Fraissinet-Tachet L."/>
            <person name="Lucic E."/>
            <person name="Frey-Klett P."/>
            <person name="Fourrey C."/>
            <person name="Feussner I."/>
            <person name="Gay G."/>
            <person name="Grimwood J."/>
            <person name="Hoegger P.J."/>
            <person name="Jain P."/>
            <person name="Kilaru S."/>
            <person name="Labbe J."/>
            <person name="Lin Y.C."/>
            <person name="Legue V."/>
            <person name="Le Tacon F."/>
            <person name="Marmeisse R."/>
            <person name="Melayah D."/>
            <person name="Montanini B."/>
            <person name="Muratet M."/>
            <person name="Nehls U."/>
            <person name="Niculita-Hirzel H."/>
            <person name="Oudot-Le Secq M.P."/>
            <person name="Peter M."/>
            <person name="Quesneville H."/>
            <person name="Rajashekar B."/>
            <person name="Reich M."/>
            <person name="Rouhier N."/>
            <person name="Schmutz J."/>
            <person name="Yin T."/>
            <person name="Chalot M."/>
            <person name="Henrissat B."/>
            <person name="Kuees U."/>
            <person name="Lucas S."/>
            <person name="Van de Peer Y."/>
            <person name="Podila G.K."/>
            <person name="Polle A."/>
            <person name="Pukkila P.J."/>
            <person name="Richardson P.M."/>
            <person name="Rouze P."/>
            <person name="Sanders I.R."/>
            <person name="Stajich J.E."/>
            <person name="Tunlid A."/>
            <person name="Tuskan G."/>
            <person name="Grigoriev I.V."/>
        </authorList>
    </citation>
    <scope>NUCLEOTIDE SEQUENCE [LARGE SCALE GENOMIC DNA]</scope>
    <source>
        <strain evidence="9">S238N-H82 / ATCC MYA-4686</strain>
    </source>
</reference>
<protein>
    <submittedName>
        <fullName evidence="8">Predicted protein</fullName>
    </submittedName>
</protein>
<feature type="region of interest" description="Disordered" evidence="6">
    <location>
        <begin position="82"/>
        <end position="112"/>
    </location>
</feature>
<dbReference type="PANTHER" id="PTHR47447:SF23">
    <property type="entry name" value="PENTACOTRIPEPTIDE-REPEAT REGION OF PRORP DOMAIN-CONTAINING PROTEIN"/>
    <property type="match status" value="1"/>
</dbReference>
<dbReference type="InterPro" id="IPR011990">
    <property type="entry name" value="TPR-like_helical_dom_sf"/>
</dbReference>
<keyword evidence="2" id="KW-0677">Repeat</keyword>
<evidence type="ECO:0000313" key="9">
    <source>
        <dbReference type="Proteomes" id="UP000001194"/>
    </source>
</evidence>
<evidence type="ECO:0000313" key="8">
    <source>
        <dbReference type="EMBL" id="EDR05065.1"/>
    </source>
</evidence>
<dbReference type="PROSITE" id="PS51375">
    <property type="entry name" value="PPR"/>
    <property type="match status" value="5"/>
</dbReference>
<dbReference type="GeneID" id="6079914"/>
<dbReference type="Pfam" id="PF01535">
    <property type="entry name" value="PPR"/>
    <property type="match status" value="4"/>
</dbReference>
<evidence type="ECO:0000259" key="7">
    <source>
        <dbReference type="Pfam" id="PF17177"/>
    </source>
</evidence>
<feature type="repeat" description="PPR" evidence="5">
    <location>
        <begin position="1060"/>
        <end position="1094"/>
    </location>
</feature>
<comment type="function">
    <text evidence="3">Regulates mitochondrial small subunit maturation by controlling 15S rRNA 5'-end processing. Localizes to the 5' precursor of the 15S rRNA in a position that is subsequently occupied by mS47 in the mature yeast mtSSU. Uses structure and sequence-specific RNA recognition, binding to a single-stranded region of the precursor and specifically recognizing bases -6 to -1. The exchange of Ccm1 for mS47 is coupled to the irreversible removal of precursor rRNA that is accompanied by conformational changes of the mitoribosomal proteins uS5m and mS26. These conformational changes signal completion of 5'-end rRNA processing through protection of the mature 5'-end of the 15S rRNA and stabilization of mS47. The removal of the 5' precursor together with the dissociation of Ccm1 may be catalyzed by the 5'-3' exoribonuclease Pet127. Involved in the specific removal of group I introns in mitochondrial encoded transcripts.</text>
</comment>
<dbReference type="InParanoid" id="B0DKH4"/>
<name>B0DKH4_LACBS</name>
<dbReference type="NCBIfam" id="TIGR00756">
    <property type="entry name" value="PPR"/>
    <property type="match status" value="4"/>
</dbReference>
<feature type="repeat" description="PPR" evidence="5">
    <location>
        <begin position="529"/>
        <end position="563"/>
    </location>
</feature>
<comment type="similarity">
    <text evidence="1">Belongs to the CCM1 family.</text>
</comment>
<evidence type="ECO:0000256" key="3">
    <source>
        <dbReference type="ARBA" id="ARBA00044493"/>
    </source>
</evidence>
<dbReference type="InterPro" id="IPR033443">
    <property type="entry name" value="PROP1-like_PPR_dom"/>
</dbReference>
<dbReference type="Proteomes" id="UP000001194">
    <property type="component" value="Unassembled WGS sequence"/>
</dbReference>
<dbReference type="Pfam" id="PF17177">
    <property type="entry name" value="PPR_long"/>
    <property type="match status" value="1"/>
</dbReference>
<dbReference type="PANTHER" id="PTHR47447">
    <property type="entry name" value="OS03G0856100 PROTEIN"/>
    <property type="match status" value="1"/>
</dbReference>
<dbReference type="HOGENOM" id="CLU_002074_1_0_1"/>
<sequence length="1389" mass="153426">MLPKVATHILHSTTRAAAAVQNQTHAIRNVLQLQSSGPSSGSGSSWGNGPGPGGAKYNAGSRFHPGYNGAGRAVTQANVMTSQDGTFTQSDDTEEFTSRRSILRTPKRPRIRSSSVSLSLAGRRERGEKLGVLKTVQLHARSRHAFGTSATAGAEYEAQVPTTDLAEKSVRSPLVRRNSVSSEVSRPSSPVGSVRRLSISVQNDSKAEAAVADLPTPPLTPERLSTDPATPQTVLPPQANPPTQQDIVYKLTQVSTTKDALLAADLVREFIQTTKDPTTSDFNAALLALIATRPEGEPLNVVVETYNAMLLRSLSPNIKTYALLIEALTQRDDEVRRMSVSLEARLQRIEFSGSTERSNGIWEKERLESLRAESNFSQAMALFEAVLSTQKNAQLDLVHYANLIRSCSYHNSVEGAIHVFEQLERRKDILPDVRTYRYMLQVFTNAGNYQGAEEIFKDFLQAGKEERLAWNSSHRPLTGHQSETLQIWNQMIESYFRADLPEKAVGILDDMLATTAGSSFGPGDTPPPASSTYTTILSGFCLTGQVQTALNWFDRLLAMGVYVQRPFEAYCGGPIKPDQVAWGVMLDALAKAGMVDDFNRLFKIMLQDAKTDGIIVRRIDRTFLFSVNMAHIKEWDDAKAAEVLDFLAINVISPDMWQHRRRQMLAGICEEYVARGLYQSAVTLFGQLYTQQLEFLQKADRAGAVGVVSELQNLLVSLSNQVYSTLTLRQDHLPFVASLELLRLTFNLELKVSADHAPYILHSFGHAKQTSQLPDDINTQDWAILLNCAVHAETLAQQGQEVTIPNYAFTGLASLLTDVAQRDVAFESFDENVRLCTMKLLSAQLGHEECKSLFTSLGPSYAEALQGFETIRYQALEEALNIAPPPLQEPETQMTKDYGRLNVNTSLNRTVETALRDTKYSPAQRASTAYDLLMAGVERGLVTLPQTTGKLIQSHGRLNELDKVQELYTVAQACLMSMEHLKDHRDAGWIAIEDSMIIAFAHAGNLDAAHIHRSRILDFGAAPSADAYGALILYVKDTTDDASNALRLFNESQKLGVRPNIYLYNNIISKLSKARKADHSLELFQQMKESGVRPSSITYGAVIGACARVGDVHSAETLFTEMVQAPGFSPRVPPYNTMMQLYTTTKPSRERSLYFYNELLRAGIAPTAHTYKLLLDTYGTLEPVDIPAMEGVFKQLCDDPRVQILGQHFGSLINAYGCVQRDLDKAIEVFDSIPSYGPTLADAVVFEALINALVAHRRTELMPEYISKMTAAGVHMTAYIANFLIKGYANVGDMEQARMIFESLTDPATGVAAPNNHAPHNPSDAPIVSPTEPVYREPSTWEVMVRAELGAGNRDKATDLLERLRARQYPEAVYNRISGVMVDHSQILH</sequence>
<feature type="compositionally biased region" description="Low complexity" evidence="6">
    <location>
        <begin position="175"/>
        <end position="198"/>
    </location>
</feature>
<evidence type="ECO:0000256" key="5">
    <source>
        <dbReference type="PROSITE-ProRule" id="PRU00708"/>
    </source>
</evidence>
<feature type="region of interest" description="Disordered" evidence="6">
    <location>
        <begin position="168"/>
        <end position="229"/>
    </location>
</feature>
<feature type="compositionally biased region" description="Basic residues" evidence="6">
    <location>
        <begin position="101"/>
        <end position="111"/>
    </location>
</feature>
<dbReference type="OrthoDB" id="411857at2759"/>
<feature type="domain" description="PROP1-like PPR" evidence="7">
    <location>
        <begin position="1039"/>
        <end position="1175"/>
    </location>
</feature>
<feature type="repeat" description="PPR" evidence="5">
    <location>
        <begin position="432"/>
        <end position="466"/>
    </location>
</feature>
<evidence type="ECO:0000256" key="2">
    <source>
        <dbReference type="ARBA" id="ARBA00022737"/>
    </source>
</evidence>